<dbReference type="Proteomes" id="UP000007882">
    <property type="component" value="Chromosome"/>
</dbReference>
<protein>
    <submittedName>
        <fullName evidence="2">Uncharacterized protein</fullName>
    </submittedName>
</protein>
<dbReference type="KEGG" id="ams:AMIS_17830"/>
<dbReference type="EMBL" id="AP012319">
    <property type="protein sequence ID" value="BAL87003.1"/>
    <property type="molecule type" value="Genomic_DNA"/>
</dbReference>
<evidence type="ECO:0000313" key="3">
    <source>
        <dbReference type="Proteomes" id="UP000007882"/>
    </source>
</evidence>
<organism evidence="2 3">
    <name type="scientific">Actinoplanes missouriensis (strain ATCC 14538 / DSM 43046 / CBS 188.64 / JCM 3121 / NBRC 102363 / NCIMB 12654 / NRRL B-3342 / UNCC 431)</name>
    <dbReference type="NCBI Taxonomy" id="512565"/>
    <lineage>
        <taxon>Bacteria</taxon>
        <taxon>Bacillati</taxon>
        <taxon>Actinomycetota</taxon>
        <taxon>Actinomycetes</taxon>
        <taxon>Micromonosporales</taxon>
        <taxon>Micromonosporaceae</taxon>
        <taxon>Actinoplanes</taxon>
    </lineage>
</organism>
<sequence length="91" mass="10105">MAEHYEIRVRGFLGPLLRKAFGDLRCRTLPAQSTIRGRLTDRDLERLLTSLDRSGLDLVCLSRVTPGSFATDGVPAGPESHDRDSAPLTRR</sequence>
<dbReference type="PATRIC" id="fig|512565.3.peg.1795"/>
<accession>I0H1W6</accession>
<gene>
    <name evidence="2" type="ordered locus">AMIS_17830</name>
</gene>
<evidence type="ECO:0000313" key="2">
    <source>
        <dbReference type="EMBL" id="BAL87003.1"/>
    </source>
</evidence>
<feature type="region of interest" description="Disordered" evidence="1">
    <location>
        <begin position="68"/>
        <end position="91"/>
    </location>
</feature>
<name>I0H1W6_ACTM4</name>
<reference evidence="2 3" key="1">
    <citation type="submission" date="2012-02" db="EMBL/GenBank/DDBJ databases">
        <title>Complete genome sequence of Actinoplanes missouriensis 431 (= NBRC 102363).</title>
        <authorList>
            <person name="Ohnishi Y."/>
            <person name="Ishikawa J."/>
            <person name="Sekine M."/>
            <person name="Hosoyama A."/>
            <person name="Harada T."/>
            <person name="Narita H."/>
            <person name="Hata T."/>
            <person name="Konno Y."/>
            <person name="Tutikane K."/>
            <person name="Fujita N."/>
            <person name="Horinouchi S."/>
            <person name="Hayakawa M."/>
        </authorList>
    </citation>
    <scope>NUCLEOTIDE SEQUENCE [LARGE SCALE GENOMIC DNA]</scope>
    <source>
        <strain evidence="3">ATCC 14538 / DSM 43046 / CBS 188.64 / JCM 3121 / NBRC 102363 / NCIMB 12654 / NRRL B-3342 / UNCC 431</strain>
    </source>
</reference>
<dbReference type="STRING" id="512565.AMIS_17830"/>
<evidence type="ECO:0000256" key="1">
    <source>
        <dbReference type="SAM" id="MobiDB-lite"/>
    </source>
</evidence>
<dbReference type="HOGENOM" id="CLU_187375_0_0_11"/>
<dbReference type="RefSeq" id="WP_014441900.1">
    <property type="nucleotide sequence ID" value="NC_017093.1"/>
</dbReference>
<dbReference type="AlphaFoldDB" id="I0H1W6"/>
<keyword evidence="3" id="KW-1185">Reference proteome</keyword>
<proteinExistence type="predicted"/>